<evidence type="ECO:0000313" key="5">
    <source>
        <dbReference type="Proteomes" id="UP000001822"/>
    </source>
</evidence>
<name>A0A6N4SVI2_CYTH3</name>
<keyword evidence="1 3" id="KW-0808">Transferase</keyword>
<accession>A0A6N4SVI2</accession>
<evidence type="ECO:0000313" key="4">
    <source>
        <dbReference type="EMBL" id="ABG60340.1"/>
    </source>
</evidence>
<reference evidence="4 5" key="1">
    <citation type="journal article" date="2007" name="Appl. Environ. Microbiol.">
        <title>Genome sequence of the cellulolytic gliding bacterium Cytophaga hutchinsonii.</title>
        <authorList>
            <person name="Xie G."/>
            <person name="Bruce D.C."/>
            <person name="Challacombe J.F."/>
            <person name="Chertkov O."/>
            <person name="Detter J.C."/>
            <person name="Gilna P."/>
            <person name="Han C.S."/>
            <person name="Lucas S."/>
            <person name="Misra M."/>
            <person name="Myers G.L."/>
            <person name="Richardson P."/>
            <person name="Tapia R."/>
            <person name="Thayer N."/>
            <person name="Thompson L.S."/>
            <person name="Brettin T.S."/>
            <person name="Henrissat B."/>
            <person name="Wilson D.B."/>
            <person name="McBride M.J."/>
        </authorList>
    </citation>
    <scope>NUCLEOTIDE SEQUENCE [LARGE SCALE GENOMIC DNA]</scope>
    <source>
        <strain evidence="5">ATCC 33406 / DSM 1761 / CIP 103989 / NBRC 15051 / NCIMB 9469 / D465</strain>
    </source>
</reference>
<dbReference type="CDD" id="cd02516">
    <property type="entry name" value="CDP-ME_synthetase"/>
    <property type="match status" value="1"/>
</dbReference>
<dbReference type="Pfam" id="PF01128">
    <property type="entry name" value="IspD"/>
    <property type="match status" value="1"/>
</dbReference>
<dbReference type="InterPro" id="IPR029044">
    <property type="entry name" value="Nucleotide-diphossugar_trans"/>
</dbReference>
<dbReference type="KEGG" id="chu:CHU_3100"/>
<dbReference type="EMBL" id="CP000383">
    <property type="protein sequence ID" value="ABG60340.1"/>
    <property type="molecule type" value="Genomic_DNA"/>
</dbReference>
<sequence length="228" mass="25451">MHHMNRFAVIVAGGSGSRMGSDTPKQFLPIGNAPILMHTIKRFFTSTEAVNIILVLPEEQMDRWHQLCEKYSFSIPHLIVSGGKNRFQSVRNGLNSIGVNDGLVAIHDGVRPFISKRIIEESFKVALEKGNAVAAVELKDSIRLVDKKGNKTVNRVDYRIVQTPQTFKISQVRDAFHRASNDQYTDDASVAEAAGYSIQLIEGSYENIKITTPEDLAMAEAILKKFDY</sequence>
<dbReference type="GO" id="GO:0019288">
    <property type="term" value="P:isopentenyl diphosphate biosynthetic process, methylerythritol 4-phosphate pathway"/>
    <property type="evidence" value="ECO:0007669"/>
    <property type="project" value="UniProtKB-UniRule"/>
</dbReference>
<feature type="site" description="Positions MEP for the nucleophilic attack" evidence="3">
    <location>
        <position position="155"/>
    </location>
</feature>
<dbReference type="UniPathway" id="UPA00056">
    <property type="reaction ID" value="UER00093"/>
</dbReference>
<dbReference type="NCBIfam" id="NF001186">
    <property type="entry name" value="PRK00155.2-3"/>
    <property type="match status" value="1"/>
</dbReference>
<feature type="site" description="Transition state stabilizer" evidence="3">
    <location>
        <position position="18"/>
    </location>
</feature>
<dbReference type="Proteomes" id="UP000001822">
    <property type="component" value="Chromosome"/>
</dbReference>
<dbReference type="InterPro" id="IPR050088">
    <property type="entry name" value="IspD/TarI_cytidylyltransf_bact"/>
</dbReference>
<proteinExistence type="inferred from homology"/>
<comment type="catalytic activity">
    <reaction evidence="3">
        <text>2-C-methyl-D-erythritol 4-phosphate + CTP + H(+) = 4-CDP-2-C-methyl-D-erythritol + diphosphate</text>
        <dbReference type="Rhea" id="RHEA:13429"/>
        <dbReference type="ChEBI" id="CHEBI:15378"/>
        <dbReference type="ChEBI" id="CHEBI:33019"/>
        <dbReference type="ChEBI" id="CHEBI:37563"/>
        <dbReference type="ChEBI" id="CHEBI:57823"/>
        <dbReference type="ChEBI" id="CHEBI:58262"/>
        <dbReference type="EC" id="2.7.7.60"/>
    </reaction>
</comment>
<dbReference type="FunFam" id="3.90.550.10:FF:000003">
    <property type="entry name" value="2-C-methyl-D-erythritol 4-phosphate cytidylyltransferase"/>
    <property type="match status" value="1"/>
</dbReference>
<dbReference type="PANTHER" id="PTHR32125">
    <property type="entry name" value="2-C-METHYL-D-ERYTHRITOL 4-PHOSPHATE CYTIDYLYLTRANSFERASE, CHLOROPLASTIC"/>
    <property type="match status" value="1"/>
</dbReference>
<evidence type="ECO:0000256" key="1">
    <source>
        <dbReference type="ARBA" id="ARBA00022679"/>
    </source>
</evidence>
<dbReference type="InterPro" id="IPR001228">
    <property type="entry name" value="IspD"/>
</dbReference>
<feature type="site" description="Positions MEP for the nucleophilic attack" evidence="3">
    <location>
        <position position="209"/>
    </location>
</feature>
<dbReference type="PANTHER" id="PTHR32125:SF4">
    <property type="entry name" value="2-C-METHYL-D-ERYTHRITOL 4-PHOSPHATE CYTIDYLYLTRANSFERASE, CHLOROPLASTIC"/>
    <property type="match status" value="1"/>
</dbReference>
<organism evidence="4 5">
    <name type="scientific">Cytophaga hutchinsonii (strain ATCC 33406 / DSM 1761 / CIP 103989 / NBRC 15051 / NCIMB 9469 / D465)</name>
    <dbReference type="NCBI Taxonomy" id="269798"/>
    <lineage>
        <taxon>Bacteria</taxon>
        <taxon>Pseudomonadati</taxon>
        <taxon>Bacteroidota</taxon>
        <taxon>Cytophagia</taxon>
        <taxon>Cytophagales</taxon>
        <taxon>Cytophagaceae</taxon>
        <taxon>Cytophaga</taxon>
    </lineage>
</organism>
<protein>
    <recommendedName>
        <fullName evidence="3">2-C-methyl-D-erythritol 4-phosphate cytidylyltransferase</fullName>
        <ecNumber evidence="3">2.7.7.60</ecNumber>
    </recommendedName>
    <alternativeName>
        <fullName evidence="3">4-diphosphocytidyl-2C-methyl-D-erythritol synthase</fullName>
    </alternativeName>
    <alternativeName>
        <fullName evidence="3">MEP cytidylyltransferase</fullName>
        <shortName evidence="3">MCT</shortName>
    </alternativeName>
</protein>
<comment type="pathway">
    <text evidence="3">Isoprenoid biosynthesis; isopentenyl diphosphate biosynthesis via DXP pathway; isopentenyl diphosphate from 1-deoxy-D-xylulose 5-phosphate: step 2/6.</text>
</comment>
<comment type="similarity">
    <text evidence="3">Belongs to the IspD/TarI cytidylyltransferase family. IspD subfamily.</text>
</comment>
<keyword evidence="2 3" id="KW-0548">Nucleotidyltransferase</keyword>
<evidence type="ECO:0000256" key="3">
    <source>
        <dbReference type="HAMAP-Rule" id="MF_00108"/>
    </source>
</evidence>
<dbReference type="NCBIfam" id="TIGR00453">
    <property type="entry name" value="ispD"/>
    <property type="match status" value="1"/>
</dbReference>
<dbReference type="HAMAP" id="MF_00108">
    <property type="entry name" value="IspD"/>
    <property type="match status" value="1"/>
</dbReference>
<dbReference type="AlphaFoldDB" id="A0A6N4SVI2"/>
<dbReference type="EC" id="2.7.7.60" evidence="3"/>
<gene>
    <name evidence="3 4" type="primary">ispD</name>
    <name evidence="4" type="ordered locus">CHU_3100</name>
</gene>
<evidence type="ECO:0000256" key="2">
    <source>
        <dbReference type="ARBA" id="ARBA00022695"/>
    </source>
</evidence>
<comment type="function">
    <text evidence="3">Catalyzes the formation of 4-diphosphocytidyl-2-C-methyl-D-erythritol from CTP and 2-C-methyl-D-erythritol 4-phosphate (MEP).</text>
</comment>
<dbReference type="InterPro" id="IPR034683">
    <property type="entry name" value="IspD/TarI"/>
</dbReference>
<keyword evidence="3" id="KW-0414">Isoprene biosynthesis</keyword>
<dbReference type="Gene3D" id="3.90.550.10">
    <property type="entry name" value="Spore Coat Polysaccharide Biosynthesis Protein SpsA, Chain A"/>
    <property type="match status" value="1"/>
</dbReference>
<dbReference type="SUPFAM" id="SSF53448">
    <property type="entry name" value="Nucleotide-diphospho-sugar transferases"/>
    <property type="match status" value="1"/>
</dbReference>
<dbReference type="GO" id="GO:0050518">
    <property type="term" value="F:2-C-methyl-D-erythritol 4-phosphate cytidylyltransferase activity"/>
    <property type="evidence" value="ECO:0007669"/>
    <property type="project" value="UniProtKB-UniRule"/>
</dbReference>
<feature type="site" description="Transition state stabilizer" evidence="3">
    <location>
        <position position="25"/>
    </location>
</feature>
<keyword evidence="5" id="KW-1185">Reference proteome</keyword>